<keyword evidence="2" id="KW-1185">Reference proteome</keyword>
<name>A0ABR6Q8J0_9FLAO</name>
<evidence type="ECO:0000313" key="1">
    <source>
        <dbReference type="EMBL" id="MBB6385542.1"/>
    </source>
</evidence>
<gene>
    <name evidence="1" type="ORF">HNP35_000622</name>
</gene>
<sequence length="481" mass="54793">MESTTTRTCEVKSLQMSEKTANSTDNFFDPLASKAERYDKGAAIRKTVPRSSHQEWTAPEDREDPIAVLIKTSIGRIEDLLPIRYRRMIESPFAFYRGAAAIMAADLAKTPNTGMQLQLCGDCHLMNFGGFATPERKLVFDINDFDETFHGPWEWDVKRLAVSFAIAGKWRKFSNKDCKEFAWHVADSYKRHMLEYSKLSALQIWYADLDLAQLIELGKDEELKEFQQKRIKKAAESTAHEKEFAKMTYLDGVRAKIKDDPPLIYHPSGTDENYTLREAKLIHKRYVESLPEDKQVLLSRYTMHDFAIKVVGVGSVGTLCGISLLMSATGEPIFLQFKEARQSVLEPNVKNKPKYSHQGERIVMGQKLMQSASDMFLGWTNDDRGRYFYIRQLRDAKIKPVIEIMKVENMADYAKACGWALARAHARSGDPSMLSGYIGNNNEFANAISKFSISYAHQNELDYNKMVEAVKEGRLPISAEI</sequence>
<dbReference type="PANTHER" id="PTHR39441">
    <property type="entry name" value="DUF2252 DOMAIN-CONTAINING PROTEIN"/>
    <property type="match status" value="1"/>
</dbReference>
<dbReference type="InterPro" id="IPR018721">
    <property type="entry name" value="DUF2252"/>
</dbReference>
<dbReference type="PANTHER" id="PTHR39441:SF1">
    <property type="entry name" value="DUF2252 DOMAIN-CONTAINING PROTEIN"/>
    <property type="match status" value="1"/>
</dbReference>
<dbReference type="Proteomes" id="UP000533549">
    <property type="component" value="Unassembled WGS sequence"/>
</dbReference>
<comment type="caution">
    <text evidence="1">The sequence shown here is derived from an EMBL/GenBank/DDBJ whole genome shotgun (WGS) entry which is preliminary data.</text>
</comment>
<protein>
    <submittedName>
        <fullName evidence="1">Uncharacterized protein (DUF2252 family)</fullName>
    </submittedName>
</protein>
<dbReference type="EMBL" id="JACHLB010000001">
    <property type="protein sequence ID" value="MBB6385542.1"/>
    <property type="molecule type" value="Genomic_DNA"/>
</dbReference>
<dbReference type="Pfam" id="PF10009">
    <property type="entry name" value="DUF2252"/>
    <property type="match status" value="1"/>
</dbReference>
<proteinExistence type="predicted"/>
<reference evidence="1 2" key="1">
    <citation type="submission" date="2020-08" db="EMBL/GenBank/DDBJ databases">
        <title>Functional genomics of gut bacteria from endangered species of beetles.</title>
        <authorList>
            <person name="Carlos-Shanley C."/>
        </authorList>
    </citation>
    <scope>NUCLEOTIDE SEQUENCE [LARGE SCALE GENOMIC DNA]</scope>
    <source>
        <strain evidence="1 2">S00128</strain>
    </source>
</reference>
<organism evidence="1 2">
    <name type="scientific">Flavobacterium notoginsengisoli</name>
    <dbReference type="NCBI Taxonomy" id="1478199"/>
    <lineage>
        <taxon>Bacteria</taxon>
        <taxon>Pseudomonadati</taxon>
        <taxon>Bacteroidota</taxon>
        <taxon>Flavobacteriia</taxon>
        <taxon>Flavobacteriales</taxon>
        <taxon>Flavobacteriaceae</taxon>
        <taxon>Flavobacterium</taxon>
    </lineage>
</organism>
<evidence type="ECO:0000313" key="2">
    <source>
        <dbReference type="Proteomes" id="UP000533549"/>
    </source>
</evidence>
<dbReference type="RefSeq" id="WP_246453313.1">
    <property type="nucleotide sequence ID" value="NZ_JACHLB010000001.1"/>
</dbReference>
<accession>A0ABR6Q8J0</accession>